<dbReference type="SUPFAM" id="SSF50182">
    <property type="entry name" value="Sm-like ribonucleoproteins"/>
    <property type="match status" value="1"/>
</dbReference>
<dbReference type="RefSeq" id="WP_249317196.1">
    <property type="nucleotide sequence ID" value="NZ_JACRSR010000004.1"/>
</dbReference>
<dbReference type="InterPro" id="IPR011066">
    <property type="entry name" value="MscS_channel_C_sf"/>
</dbReference>
<dbReference type="SUPFAM" id="SSF82689">
    <property type="entry name" value="Mechanosensitive channel protein MscS (YggB), C-terminal domain"/>
    <property type="match status" value="1"/>
</dbReference>
<feature type="transmembrane region" description="Helical" evidence="7">
    <location>
        <begin position="65"/>
        <end position="87"/>
    </location>
</feature>
<evidence type="ECO:0000313" key="10">
    <source>
        <dbReference type="Proteomes" id="UP000623172"/>
    </source>
</evidence>
<evidence type="ECO:0000256" key="6">
    <source>
        <dbReference type="ARBA" id="ARBA00023136"/>
    </source>
</evidence>
<evidence type="ECO:0000256" key="7">
    <source>
        <dbReference type="SAM" id="Phobius"/>
    </source>
</evidence>
<name>A0A926D623_9FIRM</name>
<organism evidence="9 10">
    <name type="scientific">Gehongia tenuis</name>
    <dbReference type="NCBI Taxonomy" id="2763655"/>
    <lineage>
        <taxon>Bacteria</taxon>
        <taxon>Bacillati</taxon>
        <taxon>Bacillota</taxon>
        <taxon>Clostridia</taxon>
        <taxon>Christensenellales</taxon>
        <taxon>Christensenellaceae</taxon>
        <taxon>Gehongia</taxon>
    </lineage>
</organism>
<dbReference type="PANTHER" id="PTHR30460:SF0">
    <property type="entry name" value="MODERATE CONDUCTANCE MECHANOSENSITIVE CHANNEL YBIO"/>
    <property type="match status" value="1"/>
</dbReference>
<evidence type="ECO:0000256" key="1">
    <source>
        <dbReference type="ARBA" id="ARBA00004651"/>
    </source>
</evidence>
<evidence type="ECO:0000256" key="4">
    <source>
        <dbReference type="ARBA" id="ARBA00022692"/>
    </source>
</evidence>
<reference evidence="9" key="1">
    <citation type="submission" date="2020-08" db="EMBL/GenBank/DDBJ databases">
        <title>Genome public.</title>
        <authorList>
            <person name="Liu C."/>
            <person name="Sun Q."/>
        </authorList>
    </citation>
    <scope>NUCLEOTIDE SEQUENCE</scope>
    <source>
        <strain evidence="9">NSJ-53</strain>
    </source>
</reference>
<dbReference type="GO" id="GO:0005886">
    <property type="term" value="C:plasma membrane"/>
    <property type="evidence" value="ECO:0007669"/>
    <property type="project" value="UniProtKB-SubCell"/>
</dbReference>
<dbReference type="AlphaFoldDB" id="A0A926D623"/>
<feature type="transmembrane region" description="Helical" evidence="7">
    <location>
        <begin position="99"/>
        <end position="118"/>
    </location>
</feature>
<evidence type="ECO:0000256" key="5">
    <source>
        <dbReference type="ARBA" id="ARBA00022989"/>
    </source>
</evidence>
<dbReference type="Proteomes" id="UP000623172">
    <property type="component" value="Unassembled WGS sequence"/>
</dbReference>
<protein>
    <submittedName>
        <fullName evidence="9">Mechanosensitive ion channel family protein</fullName>
    </submittedName>
</protein>
<dbReference type="Gene3D" id="2.30.30.60">
    <property type="match status" value="1"/>
</dbReference>
<evidence type="ECO:0000313" key="9">
    <source>
        <dbReference type="EMBL" id="MBC8532102.1"/>
    </source>
</evidence>
<accession>A0A926D623</accession>
<sequence>MTSWFHFLTKDLPEGLGTVINVVLSIIVILLIAKVVIWIGQKLIRKFFVHRSKGPFRMEERKYQTLLSVTLNIWRVAVYFLAVASILDVLGLTVTTQSLLATAGIGGIAVGIGAQSVFKDLLAGIFLIFEDQIAIGDWVELDGAVGTVDHIGLRTTRIKGFRGELNIIPNGSITRVINYSRDNILAVVDLVVSNEANINAALSLMKEGSEKYAQHNELLVEKPEVIGVTDISPAGTTLRVICKVLPLKHWVVERELRREIKNLFAQHGVPLAESAMVIPMQKG</sequence>
<dbReference type="Gene3D" id="1.10.287.1260">
    <property type="match status" value="1"/>
</dbReference>
<keyword evidence="5 7" id="KW-1133">Transmembrane helix</keyword>
<evidence type="ECO:0000259" key="8">
    <source>
        <dbReference type="Pfam" id="PF00924"/>
    </source>
</evidence>
<dbReference type="SUPFAM" id="SSF82861">
    <property type="entry name" value="Mechanosensitive channel protein MscS (YggB), transmembrane region"/>
    <property type="match status" value="1"/>
</dbReference>
<evidence type="ECO:0000256" key="3">
    <source>
        <dbReference type="ARBA" id="ARBA00022475"/>
    </source>
</evidence>
<gene>
    <name evidence="9" type="ORF">H8696_09605</name>
</gene>
<keyword evidence="6 7" id="KW-0472">Membrane</keyword>
<comment type="caution">
    <text evidence="9">The sequence shown here is derived from an EMBL/GenBank/DDBJ whole genome shotgun (WGS) entry which is preliminary data.</text>
</comment>
<dbReference type="InterPro" id="IPR023408">
    <property type="entry name" value="MscS_beta-dom_sf"/>
</dbReference>
<comment type="subcellular location">
    <subcellularLocation>
        <location evidence="1">Cell membrane</location>
        <topology evidence="1">Multi-pass membrane protein</topology>
    </subcellularLocation>
</comment>
<dbReference type="InterPro" id="IPR010920">
    <property type="entry name" value="LSM_dom_sf"/>
</dbReference>
<feature type="domain" description="Mechanosensitive ion channel MscS" evidence="8">
    <location>
        <begin position="117"/>
        <end position="181"/>
    </location>
</feature>
<keyword evidence="10" id="KW-1185">Reference proteome</keyword>
<evidence type="ECO:0000256" key="2">
    <source>
        <dbReference type="ARBA" id="ARBA00008017"/>
    </source>
</evidence>
<dbReference type="Gene3D" id="3.30.70.100">
    <property type="match status" value="1"/>
</dbReference>
<dbReference type="GO" id="GO:0008381">
    <property type="term" value="F:mechanosensitive monoatomic ion channel activity"/>
    <property type="evidence" value="ECO:0007669"/>
    <property type="project" value="InterPro"/>
</dbReference>
<feature type="transmembrane region" description="Helical" evidence="7">
    <location>
        <begin position="20"/>
        <end position="44"/>
    </location>
</feature>
<keyword evidence="3" id="KW-1003">Cell membrane</keyword>
<dbReference type="InterPro" id="IPR011014">
    <property type="entry name" value="MscS_channel_TM-2"/>
</dbReference>
<dbReference type="InterPro" id="IPR006685">
    <property type="entry name" value="MscS_channel_2nd"/>
</dbReference>
<keyword evidence="4 7" id="KW-0812">Transmembrane</keyword>
<dbReference type="InterPro" id="IPR045276">
    <property type="entry name" value="YbiO_bact"/>
</dbReference>
<comment type="similarity">
    <text evidence="2">Belongs to the MscS (TC 1.A.23) family.</text>
</comment>
<proteinExistence type="inferred from homology"/>
<dbReference type="Pfam" id="PF00924">
    <property type="entry name" value="MS_channel_2nd"/>
    <property type="match status" value="1"/>
</dbReference>
<dbReference type="EMBL" id="JACRSR010000004">
    <property type="protein sequence ID" value="MBC8532102.1"/>
    <property type="molecule type" value="Genomic_DNA"/>
</dbReference>
<dbReference type="PANTHER" id="PTHR30460">
    <property type="entry name" value="MODERATE CONDUCTANCE MECHANOSENSITIVE CHANNEL YBIO"/>
    <property type="match status" value="1"/>
</dbReference>